<feature type="domain" description="HotDog ACOT-type" evidence="4">
    <location>
        <begin position="46"/>
        <end position="161"/>
    </location>
</feature>
<organism evidence="5 6">
    <name type="scientific">Vibrio atlanticus (strain LGP32)</name>
    <name type="common">Vibrio splendidus (strain Mel32)</name>
    <dbReference type="NCBI Taxonomy" id="575788"/>
    <lineage>
        <taxon>Bacteria</taxon>
        <taxon>Pseudomonadati</taxon>
        <taxon>Pseudomonadota</taxon>
        <taxon>Gammaproteobacteria</taxon>
        <taxon>Vibrionales</taxon>
        <taxon>Vibrionaceae</taxon>
        <taxon>Vibrio</taxon>
    </lineage>
</organism>
<evidence type="ECO:0000256" key="2">
    <source>
        <dbReference type="ARBA" id="ARBA00022801"/>
    </source>
</evidence>
<dbReference type="GO" id="GO:0006637">
    <property type="term" value="P:acyl-CoA metabolic process"/>
    <property type="evidence" value="ECO:0007669"/>
    <property type="project" value="TreeGrafter"/>
</dbReference>
<dbReference type="HOGENOM" id="CLU_050164_2_0_6"/>
<accession>B7VMM3</accession>
<evidence type="ECO:0000259" key="4">
    <source>
        <dbReference type="PROSITE" id="PS51770"/>
    </source>
</evidence>
<dbReference type="PROSITE" id="PS51770">
    <property type="entry name" value="HOTDOG_ACOT"/>
    <property type="match status" value="1"/>
</dbReference>
<comment type="similarity">
    <text evidence="1">Belongs to the acyl coenzyme A hydrolase family.</text>
</comment>
<dbReference type="GO" id="GO:0009062">
    <property type="term" value="P:fatty acid catabolic process"/>
    <property type="evidence" value="ECO:0007669"/>
    <property type="project" value="TreeGrafter"/>
</dbReference>
<dbReference type="EMBL" id="FM954972">
    <property type="protein sequence ID" value="CAV18274.1"/>
    <property type="molecule type" value="Genomic_DNA"/>
</dbReference>
<dbReference type="AlphaFoldDB" id="B7VMM3"/>
<evidence type="ECO:0000256" key="3">
    <source>
        <dbReference type="PROSITE-ProRule" id="PRU01106"/>
    </source>
</evidence>
<dbReference type="InterPro" id="IPR040170">
    <property type="entry name" value="Cytosol_ACT"/>
</dbReference>
<dbReference type="InterPro" id="IPR033120">
    <property type="entry name" value="HOTDOG_ACOT"/>
</dbReference>
<dbReference type="PANTHER" id="PTHR11049">
    <property type="entry name" value="ACYL COENZYME A THIOESTER HYDROLASE"/>
    <property type="match status" value="1"/>
</dbReference>
<evidence type="ECO:0000313" key="5">
    <source>
        <dbReference type="EMBL" id="CAV18274.1"/>
    </source>
</evidence>
<dbReference type="Proteomes" id="UP000009100">
    <property type="component" value="Chromosome 1"/>
</dbReference>
<gene>
    <name evidence="5" type="ordered locus">VS_1148</name>
</gene>
<keyword evidence="2 3" id="KW-0378">Hydrolase</keyword>
<dbReference type="SUPFAM" id="SSF54637">
    <property type="entry name" value="Thioesterase/thiol ester dehydrase-isomerase"/>
    <property type="match status" value="1"/>
</dbReference>
<dbReference type="InterPro" id="IPR029069">
    <property type="entry name" value="HotDog_dom_sf"/>
</dbReference>
<dbReference type="GO" id="GO:0052816">
    <property type="term" value="F:long-chain fatty acyl-CoA hydrolase activity"/>
    <property type="evidence" value="ECO:0007669"/>
    <property type="project" value="TreeGrafter"/>
</dbReference>
<sequence length="169" mass="18281">MATDCLCSVNTLKIRPPRTLQTHLFKFKTINTIKSTTMTIQSTLNPIGSLLLRTLAMPSDTNAAGQIFGGWIMSQLDLAGGILAKEISNGKIVTVSVSSIEFKQPVSVGDVVCVYGDCTKIGRSSMNIDLEVWVKPVLDHGIGDRYKVCGATFNYVAVDESGKPRSINK</sequence>
<evidence type="ECO:0000313" key="6">
    <source>
        <dbReference type="Proteomes" id="UP000009100"/>
    </source>
</evidence>
<reference evidence="5 6" key="1">
    <citation type="submission" date="2009-02" db="EMBL/GenBank/DDBJ databases">
        <title>Vibrio splendidus str. LGP32 complete genome.</title>
        <authorList>
            <person name="Mazel D."/>
            <person name="Le Roux F."/>
        </authorList>
    </citation>
    <scope>NUCLEOTIDE SEQUENCE [LARGE SCALE GENOMIC DNA]</scope>
    <source>
        <strain evidence="5 6">LGP32</strain>
    </source>
</reference>
<proteinExistence type="inferred from homology"/>
<dbReference type="KEGG" id="vsp:VS_1148"/>
<dbReference type="eggNOG" id="COG1607">
    <property type="taxonomic scope" value="Bacteria"/>
</dbReference>
<dbReference type="STRING" id="575788.VS_1148"/>
<protein>
    <submittedName>
        <fullName evidence="5">Acyl-CoA thioester hydrolase</fullName>
    </submittedName>
</protein>
<evidence type="ECO:0000256" key="1">
    <source>
        <dbReference type="ARBA" id="ARBA00010458"/>
    </source>
</evidence>
<dbReference type="FunFam" id="3.10.129.10:FF:000008">
    <property type="entry name" value="Acyl-CoA thioester hydrolase"/>
    <property type="match status" value="1"/>
</dbReference>
<name>B7VMM3_VIBA3</name>
<dbReference type="Pfam" id="PF03061">
    <property type="entry name" value="4HBT"/>
    <property type="match status" value="1"/>
</dbReference>
<dbReference type="Gene3D" id="3.10.129.10">
    <property type="entry name" value="Hotdog Thioesterase"/>
    <property type="match status" value="1"/>
</dbReference>
<dbReference type="InterPro" id="IPR006683">
    <property type="entry name" value="Thioestr_dom"/>
</dbReference>
<dbReference type="GO" id="GO:0005829">
    <property type="term" value="C:cytosol"/>
    <property type="evidence" value="ECO:0007669"/>
    <property type="project" value="TreeGrafter"/>
</dbReference>
<dbReference type="PANTHER" id="PTHR11049:SF5">
    <property type="entry name" value="ACYL-COA THIOESTER HYDROLASE YCIA"/>
    <property type="match status" value="1"/>
</dbReference>
<dbReference type="NCBIfam" id="NF007970">
    <property type="entry name" value="PRK10694.1"/>
    <property type="match status" value="1"/>
</dbReference>
<dbReference type="CDD" id="cd03442">
    <property type="entry name" value="BFIT_BACH"/>
    <property type="match status" value="1"/>
</dbReference>